<evidence type="ECO:0008006" key="3">
    <source>
        <dbReference type="Google" id="ProtNLM"/>
    </source>
</evidence>
<dbReference type="AlphaFoldDB" id="A0A7W7SG64"/>
<name>A0A7W7SG64_9ACTN</name>
<keyword evidence="2" id="KW-1185">Reference proteome</keyword>
<protein>
    <recommendedName>
        <fullName evidence="3">GH16 domain-containing protein</fullName>
    </recommendedName>
</protein>
<dbReference type="Gene3D" id="2.60.120.200">
    <property type="match status" value="1"/>
</dbReference>
<organism evidence="1 2">
    <name type="scientific">Kitasatospora gansuensis</name>
    <dbReference type="NCBI Taxonomy" id="258050"/>
    <lineage>
        <taxon>Bacteria</taxon>
        <taxon>Bacillati</taxon>
        <taxon>Actinomycetota</taxon>
        <taxon>Actinomycetes</taxon>
        <taxon>Kitasatosporales</taxon>
        <taxon>Streptomycetaceae</taxon>
        <taxon>Kitasatospora</taxon>
    </lineage>
</organism>
<dbReference type="InterPro" id="IPR013320">
    <property type="entry name" value="ConA-like_dom_sf"/>
</dbReference>
<dbReference type="SUPFAM" id="SSF49899">
    <property type="entry name" value="Concanavalin A-like lectins/glucanases"/>
    <property type="match status" value="1"/>
</dbReference>
<dbReference type="EMBL" id="JACHJR010000001">
    <property type="protein sequence ID" value="MBB4949880.1"/>
    <property type="molecule type" value="Genomic_DNA"/>
</dbReference>
<comment type="caution">
    <text evidence="1">The sequence shown here is derived from an EMBL/GenBank/DDBJ whole genome shotgun (WGS) entry which is preliminary data.</text>
</comment>
<dbReference type="Proteomes" id="UP000573327">
    <property type="component" value="Unassembled WGS sequence"/>
</dbReference>
<gene>
    <name evidence="1" type="ORF">F4556_005415</name>
</gene>
<sequence length="73" mass="8137">MKPGEWVTIGAHYRAGSVDWYVNDVKVFEDKKGVGAHWSAYLILNLSLCSGDYHPSPKGGTVSFASDFVRVYR</sequence>
<evidence type="ECO:0000313" key="1">
    <source>
        <dbReference type="EMBL" id="MBB4949880.1"/>
    </source>
</evidence>
<accession>A0A7W7SG64</accession>
<reference evidence="1 2" key="1">
    <citation type="submission" date="2020-08" db="EMBL/GenBank/DDBJ databases">
        <title>Sequencing the genomes of 1000 actinobacteria strains.</title>
        <authorList>
            <person name="Klenk H.-P."/>
        </authorList>
    </citation>
    <scope>NUCLEOTIDE SEQUENCE [LARGE SCALE GENOMIC DNA]</scope>
    <source>
        <strain evidence="1 2">DSM 44786</strain>
    </source>
</reference>
<proteinExistence type="predicted"/>
<evidence type="ECO:0000313" key="2">
    <source>
        <dbReference type="Proteomes" id="UP000573327"/>
    </source>
</evidence>